<gene>
    <name evidence="9" type="ORF">Pmani_023762</name>
</gene>
<dbReference type="InterPro" id="IPR050350">
    <property type="entry name" value="Compl-Cell_Adhes-Reg"/>
</dbReference>
<dbReference type="EMBL" id="JAWZYT010002451">
    <property type="protein sequence ID" value="KAK4304289.1"/>
    <property type="molecule type" value="Genomic_DNA"/>
</dbReference>
<dbReference type="PROSITE" id="PS51406">
    <property type="entry name" value="FIBRINOGEN_C_2"/>
    <property type="match status" value="1"/>
</dbReference>
<feature type="domain" description="Sushi" evidence="7">
    <location>
        <begin position="724"/>
        <end position="795"/>
    </location>
</feature>
<dbReference type="InterPro" id="IPR000436">
    <property type="entry name" value="Sushi_SCR_CCP_dom"/>
</dbReference>
<name>A0AAE1PB50_9EUCA</name>
<dbReference type="InterPro" id="IPR002181">
    <property type="entry name" value="Fibrinogen_a/b/g_C_dom"/>
</dbReference>
<evidence type="ECO:0000256" key="2">
    <source>
        <dbReference type="ARBA" id="ARBA00022737"/>
    </source>
</evidence>
<protein>
    <recommendedName>
        <fullName evidence="11">Sushi/von Willebrand factor type A/EGF/pentraxin domain-containing 1</fullName>
    </recommendedName>
</protein>
<sequence length="1413" mass="156758">MEVKAALFTLLLLLGSQGGRWLMGAVPVLSQQQEVEDCSDFIDASVNPVSINVDNNKTVWKCLDPDNFSWISGNIVHYSQCRRSGHLEIGLTCVPNTSPATPCSDSTLPQPGTVTTTELVPGLAKYFTCEDGNTWVSGLSTTRVTQCINGQWTQVMDVCSEDCLFPRDCSEIPDLEFRSSGLYTIVPSIQDDPTPIEVWCDLSLEPAASGWTIIAIRDEDVNDIDLPENSQRGGFGRPNVDSGVLPYFIGTKYLRDLSVESGGNGTRTFVLEILGTKTDGSGVKSASSEVKMISGEGTFILYIQNEPNYYDNAGSVMQAHHGKNFRFNDNKWWWNTENDIGGIKMDGNHVRFKNYDHNAIQRIVARIRPLSFDQKVSCPVMFGHMRNNTWLSLLPPRQPGQVLPYGCLNADEGFRTGPGTRLNERPTEGNITCVRQQNGTLAWQFPWPDYQFKETFCELVCPDNYTYTNHSTYCIKFSEEVSEYGGISSASLRCQEEGAGLAFLWDNMTLPPNIKEDVYFYTAFVFGNDDYPLDFTRSCADNEECELSPENNCLAVKLSDDGSLQYRAQSCYRNDTYYACITPVHCPGDYWSYNKLCYKMAGSINIDDDNFLQTMAICVEEGGGLAYPEDWDVLDRFSQWVKTNHADSYWRKIQLGLNDRFNDSTGNGVYSPNQTLLTSVFSGEGPYRLMHLPTTEIVPFQITREQNDPLTYVHYAACQLFAFSGCPEIPTPSANMTYINSTGTINYGSWIEYSCLPGHFVDGNRPEVNQTAVCNGLLGGWVVAQEYKPFLPCMPVEVCNDTFLLSSVSLLINVTLGPDHLYLNGTLNLTCPDGMAWSPNLTMQNLTCTQIGDDDYNYLPSPEPCNVCDDPPFIDLNITTSNYTSNLTYFVGDTLELTCLPGHVVNLQSDNQTSINCTLSGWTNPLLCYEACTAPPPSVGTNMTQPNITSNEVGTLLIYNCSQGTHHVESFPVVAESVMVECLDNGTWGPIFTSMDCDILCFDEPPSPPTTFPPLTIPPHSDWDNVTRTVHTRINFTCPNDTVLPDLNTSVVVSCEESGNWSAVNTLLLCRRVTSGKPPVLPGSIIEGPSPPYWEGDTFNYTCPPHLLSPTNTNLTTIIFNGILWELEEPDFQCLNVCWSDPPSVLPPTNTSWDENARVVGTEVMYWCPTDHFFPDLTYAITMTCNDTSLNWTLTSANSINNTWINNTITFNETQVNSSSLECRILALDAPPFPEGSVYNGTPAPYWKGDILNYTCPPHLLSPSGTNHTSVLFNGTDWVMDDPEFHCLNVCSSEVPPSPPRVGMNLTGEILVEGVIAMYTCPVGFLNHTNTFNVTCGDAGWIPASLPPCPMCTTSAPRRRHGGWREYTGKDEFGAIAFYHCRHGFPDGSTIINSTCEESGNWTLTDIPVCRGK</sequence>
<dbReference type="Pfam" id="PF00084">
    <property type="entry name" value="Sushi"/>
    <property type="match status" value="2"/>
</dbReference>
<dbReference type="InterPro" id="IPR014716">
    <property type="entry name" value="Fibrinogen_a/b/g_C_1"/>
</dbReference>
<accession>A0AAE1PB50</accession>
<reference evidence="9" key="1">
    <citation type="submission" date="2023-11" db="EMBL/GenBank/DDBJ databases">
        <title>Genome assemblies of two species of porcelain crab, Petrolisthes cinctipes and Petrolisthes manimaculis (Anomura: Porcellanidae).</title>
        <authorList>
            <person name="Angst P."/>
        </authorList>
    </citation>
    <scope>NUCLEOTIDE SEQUENCE</scope>
    <source>
        <strain evidence="9">PB745_02</strain>
        <tissue evidence="9">Gill</tissue>
    </source>
</reference>
<dbReference type="Gene3D" id="3.90.215.10">
    <property type="entry name" value="Gamma Fibrinogen, chain A, domain 1"/>
    <property type="match status" value="1"/>
</dbReference>
<dbReference type="InterPro" id="IPR016187">
    <property type="entry name" value="CTDL_fold"/>
</dbReference>
<dbReference type="SUPFAM" id="SSF56436">
    <property type="entry name" value="C-type lectin-like"/>
    <property type="match status" value="1"/>
</dbReference>
<feature type="chain" id="PRO_5042100146" description="Sushi/von Willebrand factor type A/EGF/pentraxin domain-containing 1" evidence="6">
    <location>
        <begin position="19"/>
        <end position="1413"/>
    </location>
</feature>
<evidence type="ECO:0000256" key="4">
    <source>
        <dbReference type="ARBA" id="ARBA00023180"/>
    </source>
</evidence>
<evidence type="ECO:0008006" key="11">
    <source>
        <dbReference type="Google" id="ProtNLM"/>
    </source>
</evidence>
<evidence type="ECO:0000256" key="1">
    <source>
        <dbReference type="ARBA" id="ARBA00022659"/>
    </source>
</evidence>
<dbReference type="InterPro" id="IPR035976">
    <property type="entry name" value="Sushi/SCR/CCP_sf"/>
</dbReference>
<dbReference type="SMART" id="SM00032">
    <property type="entry name" value="CCP"/>
    <property type="match status" value="7"/>
</dbReference>
<comment type="caution">
    <text evidence="9">The sequence shown here is derived from an EMBL/GenBank/DDBJ whole genome shotgun (WGS) entry which is preliminary data.</text>
</comment>
<dbReference type="Pfam" id="PF00147">
    <property type="entry name" value="Fibrinogen_C"/>
    <property type="match status" value="1"/>
</dbReference>
<keyword evidence="3" id="KW-1015">Disulfide bond</keyword>
<dbReference type="PROSITE" id="PS50923">
    <property type="entry name" value="SUSHI"/>
    <property type="match status" value="3"/>
</dbReference>
<proteinExistence type="predicted"/>
<evidence type="ECO:0000313" key="9">
    <source>
        <dbReference type="EMBL" id="KAK4304289.1"/>
    </source>
</evidence>
<evidence type="ECO:0000313" key="10">
    <source>
        <dbReference type="Proteomes" id="UP001292094"/>
    </source>
</evidence>
<dbReference type="InterPro" id="IPR036056">
    <property type="entry name" value="Fibrinogen-like_C"/>
</dbReference>
<dbReference type="Proteomes" id="UP001292094">
    <property type="component" value="Unassembled WGS sequence"/>
</dbReference>
<evidence type="ECO:0000256" key="5">
    <source>
        <dbReference type="PROSITE-ProRule" id="PRU00302"/>
    </source>
</evidence>
<feature type="domain" description="Sushi" evidence="7">
    <location>
        <begin position="1350"/>
        <end position="1412"/>
    </location>
</feature>
<keyword evidence="1 5" id="KW-0768">Sushi</keyword>
<dbReference type="PANTHER" id="PTHR19325">
    <property type="entry name" value="COMPLEMENT COMPONENT-RELATED SUSHI DOMAIN-CONTAINING"/>
    <property type="match status" value="1"/>
</dbReference>
<organism evidence="9 10">
    <name type="scientific">Petrolisthes manimaculis</name>
    <dbReference type="NCBI Taxonomy" id="1843537"/>
    <lineage>
        <taxon>Eukaryota</taxon>
        <taxon>Metazoa</taxon>
        <taxon>Ecdysozoa</taxon>
        <taxon>Arthropoda</taxon>
        <taxon>Crustacea</taxon>
        <taxon>Multicrustacea</taxon>
        <taxon>Malacostraca</taxon>
        <taxon>Eumalacostraca</taxon>
        <taxon>Eucarida</taxon>
        <taxon>Decapoda</taxon>
        <taxon>Pleocyemata</taxon>
        <taxon>Anomura</taxon>
        <taxon>Galatheoidea</taxon>
        <taxon>Porcellanidae</taxon>
        <taxon>Petrolisthes</taxon>
    </lineage>
</organism>
<feature type="domain" description="Fibrinogen C-terminal" evidence="8">
    <location>
        <begin position="160"/>
        <end position="220"/>
    </location>
</feature>
<keyword evidence="10" id="KW-1185">Reference proteome</keyword>
<dbReference type="PANTHER" id="PTHR19325:SF560">
    <property type="entry name" value="SUSHI, VON WILLEBRAND FACTOR TYPE A, EGF AND PENTRAXIN DOMAIN-CONTAINING PROTEIN 1"/>
    <property type="match status" value="1"/>
</dbReference>
<evidence type="ECO:0000259" key="7">
    <source>
        <dbReference type="PROSITE" id="PS50923"/>
    </source>
</evidence>
<comment type="caution">
    <text evidence="5">Lacks conserved residue(s) required for the propagation of feature annotation.</text>
</comment>
<keyword evidence="2" id="KW-0677">Repeat</keyword>
<feature type="signal peptide" evidence="6">
    <location>
        <begin position="1"/>
        <end position="18"/>
    </location>
</feature>
<keyword evidence="6" id="KW-0732">Signal</keyword>
<keyword evidence="4" id="KW-0325">Glycoprotein</keyword>
<dbReference type="Gene3D" id="2.10.70.10">
    <property type="entry name" value="Complement Module, domain 1"/>
    <property type="match status" value="1"/>
</dbReference>
<evidence type="ECO:0000256" key="6">
    <source>
        <dbReference type="SAM" id="SignalP"/>
    </source>
</evidence>
<evidence type="ECO:0000256" key="3">
    <source>
        <dbReference type="ARBA" id="ARBA00023157"/>
    </source>
</evidence>
<dbReference type="SUPFAM" id="SSF56496">
    <property type="entry name" value="Fibrinogen C-terminal domain-like"/>
    <property type="match status" value="1"/>
</dbReference>
<feature type="domain" description="Sushi" evidence="7">
    <location>
        <begin position="930"/>
        <end position="999"/>
    </location>
</feature>
<evidence type="ECO:0000259" key="8">
    <source>
        <dbReference type="PROSITE" id="PS51406"/>
    </source>
</evidence>
<dbReference type="SUPFAM" id="SSF57535">
    <property type="entry name" value="Complement control module/SCR domain"/>
    <property type="match status" value="2"/>
</dbReference>